<dbReference type="AlphaFoldDB" id="A0A7X1KBZ1"/>
<dbReference type="RefSeq" id="WP_185683126.1">
    <property type="nucleotide sequence ID" value="NZ_JACLAU010000009.1"/>
</dbReference>
<evidence type="ECO:0000313" key="2">
    <source>
        <dbReference type="Proteomes" id="UP000520156"/>
    </source>
</evidence>
<proteinExistence type="predicted"/>
<dbReference type="Proteomes" id="UP000520156">
    <property type="component" value="Unassembled WGS sequence"/>
</dbReference>
<name>A0A7X1KBZ1_9SPHN</name>
<organism evidence="1 2">
    <name type="scientific">Novosphingobium aerophilum</name>
    <dbReference type="NCBI Taxonomy" id="2839843"/>
    <lineage>
        <taxon>Bacteria</taxon>
        <taxon>Pseudomonadati</taxon>
        <taxon>Pseudomonadota</taxon>
        <taxon>Alphaproteobacteria</taxon>
        <taxon>Sphingomonadales</taxon>
        <taxon>Sphingomonadaceae</taxon>
        <taxon>Novosphingobium</taxon>
    </lineage>
</organism>
<accession>A0A7X1KBZ1</accession>
<protein>
    <submittedName>
        <fullName evidence="1">DUF3445 domain-containing protein</fullName>
    </submittedName>
</protein>
<dbReference type="Pfam" id="PF11927">
    <property type="entry name" value="HODM_asu-like"/>
    <property type="match status" value="1"/>
</dbReference>
<sequence length="268" mass="28613">MAFGFSVEALLPTARVSGQLRMGLGRITEAEWRDPAPDVAARAAVFAAHPDAVQVLPGSEDAIAELGEVVGVSGDLATIASATHEDWCLLTQAEPGGSFVLVAGAVGYPTDWQVADKMGKPVHAVHQPTHGYAERLATSVDRFMDGLAPRDLFGRTNMFVLASSAHRYMPTVPMVERFAHVTADNAGETLYVRCERETLRRLPRSGAIVFGIGIYRAPLGTLSDENLARVAKSLTGFMPGEDERRGVPHYAAAAAGYISRRLGVEVAA</sequence>
<dbReference type="EMBL" id="JACLAU010000009">
    <property type="protein sequence ID" value="MBC2651708.1"/>
    <property type="molecule type" value="Genomic_DNA"/>
</dbReference>
<reference evidence="1 2" key="1">
    <citation type="submission" date="2020-08" db="EMBL/GenBank/DDBJ databases">
        <title>The genome sequence of Novosphingobium flavum 4Y4.</title>
        <authorList>
            <person name="Liu Y."/>
        </authorList>
    </citation>
    <scope>NUCLEOTIDE SEQUENCE [LARGE SCALE GENOMIC DNA]</scope>
    <source>
        <strain evidence="1 2">4Y4</strain>
    </source>
</reference>
<evidence type="ECO:0000313" key="1">
    <source>
        <dbReference type="EMBL" id="MBC2651708.1"/>
    </source>
</evidence>
<dbReference type="InterPro" id="IPR021848">
    <property type="entry name" value="HODM_asu-like"/>
</dbReference>
<comment type="caution">
    <text evidence="1">The sequence shown here is derived from an EMBL/GenBank/DDBJ whole genome shotgun (WGS) entry which is preliminary data.</text>
</comment>
<keyword evidence="2" id="KW-1185">Reference proteome</keyword>
<gene>
    <name evidence="1" type="ORF">H7F49_08330</name>
</gene>